<comment type="caution">
    <text evidence="3">The sequence shown here is derived from an EMBL/GenBank/DDBJ whole genome shotgun (WGS) entry which is preliminary data.</text>
</comment>
<feature type="chain" id="PRO_5002830584" description="Cellulose-binding Sde182 nucleoside hydrolase-like domain-containing protein" evidence="1">
    <location>
        <begin position="24"/>
        <end position="348"/>
    </location>
</feature>
<reference evidence="3 4" key="1">
    <citation type="submission" date="2008-08" db="EMBL/GenBank/DDBJ databases">
        <title>Draft genome sequence of Bacteroides plebeius (DSM 17135).</title>
        <authorList>
            <person name="Sudarsanam P."/>
            <person name="Ley R."/>
            <person name="Guruge J."/>
            <person name="Turnbaugh P.J."/>
            <person name="Mahowald M."/>
            <person name="Liep D."/>
            <person name="Gordon J."/>
        </authorList>
    </citation>
    <scope>NUCLEOTIDE SEQUENCE [LARGE SCALE GENOMIC DNA]</scope>
    <source>
        <strain evidence="4">DSM 17135 / JCM 12973 / M2</strain>
    </source>
</reference>
<evidence type="ECO:0000313" key="3">
    <source>
        <dbReference type="EMBL" id="EDY96568.1"/>
    </source>
</evidence>
<feature type="domain" description="Cellulose-binding Sde182 nucleoside hydrolase-like" evidence="2">
    <location>
        <begin position="51"/>
        <end position="173"/>
    </location>
</feature>
<dbReference type="InterPro" id="IPR011483">
    <property type="entry name" value="Sde182_NH-like"/>
</dbReference>
<reference evidence="3 4" key="2">
    <citation type="submission" date="2008-08" db="EMBL/GenBank/DDBJ databases">
        <authorList>
            <person name="Fulton L."/>
            <person name="Clifton S."/>
            <person name="Fulton B."/>
            <person name="Xu J."/>
            <person name="Minx P."/>
            <person name="Pepin K.H."/>
            <person name="Johnson M."/>
            <person name="Thiruvilangam P."/>
            <person name="Bhonagiri V."/>
            <person name="Nash W.E."/>
            <person name="Mardis E.R."/>
            <person name="Wilson R.K."/>
        </authorList>
    </citation>
    <scope>NUCLEOTIDE SEQUENCE [LARGE SCALE GENOMIC DNA]</scope>
    <source>
        <strain evidence="4">DSM 17135 / JCM 12973 / M2</strain>
    </source>
</reference>
<organism evidence="3 4">
    <name type="scientific">Phocaeicola plebeius (strain DSM 17135 / JCM 12973 / CCUG 54634 / M2)</name>
    <name type="common">Bacteroides plebeius</name>
    <dbReference type="NCBI Taxonomy" id="484018"/>
    <lineage>
        <taxon>Bacteria</taxon>
        <taxon>Pseudomonadati</taxon>
        <taxon>Bacteroidota</taxon>
        <taxon>Bacteroidia</taxon>
        <taxon>Bacteroidales</taxon>
        <taxon>Bacteroidaceae</taxon>
        <taxon>Phocaeicola</taxon>
    </lineage>
</organism>
<dbReference type="RefSeq" id="WP_007558644.1">
    <property type="nucleotide sequence ID" value="NZ_DS990119.1"/>
</dbReference>
<accession>B5CWC1</accession>
<protein>
    <recommendedName>
        <fullName evidence="2">Cellulose-binding Sde182 nucleoside hydrolase-like domain-containing protein</fullName>
    </recommendedName>
</protein>
<name>B5CWC1_PHOPM</name>
<evidence type="ECO:0000256" key="1">
    <source>
        <dbReference type="SAM" id="SignalP"/>
    </source>
</evidence>
<dbReference type="GO" id="GO:0016799">
    <property type="term" value="F:hydrolase activity, hydrolyzing N-glycosyl compounds"/>
    <property type="evidence" value="ECO:0007669"/>
    <property type="project" value="InterPro"/>
</dbReference>
<evidence type="ECO:0000313" key="4">
    <source>
        <dbReference type="Proteomes" id="UP000003452"/>
    </source>
</evidence>
<dbReference type="Pfam" id="PF07632">
    <property type="entry name" value="Sde182_NH-like"/>
    <property type="match status" value="1"/>
</dbReference>
<gene>
    <name evidence="3" type="ORF">BACPLE_01011</name>
</gene>
<dbReference type="eggNOG" id="ENOG5031X2Z">
    <property type="taxonomic scope" value="Bacteria"/>
</dbReference>
<dbReference type="EMBL" id="ABQC02000012">
    <property type="protein sequence ID" value="EDY96568.1"/>
    <property type="molecule type" value="Genomic_DNA"/>
</dbReference>
<sequence length="348" mass="38253">MIMNKLVVWLAVCLSGISSALYADTGKPVVWIYTDMSDKSIPGPNKEGTVNDPDDISAMAGYLLLADCFDTRGIVVASTHRKQHATSGNQAEWAQHYLGEAYAADVVNLKKVYPDFPDSISFTQSCIKESAERFDYKKDYAKILDRYPTVTSLLDLLQHEKDTVNVLCWGSLTEPAILVNACLHSGRAYLLKKVRFIAHWTDSSLHQGSPEHPENVANCRDDASACSYLKAMAAEGKILFYELGAIGQHGIVSGSPRGKNYFNQFHKSHLGKIFATGKYAFNTVDDSDSATYYVLLGRWGVSLCDVASDGTNNPEVEKANEKKFFQEAAAIRAELLKRSDVAAGKGSE</sequence>
<dbReference type="GeneID" id="43183536"/>
<dbReference type="InterPro" id="IPR036452">
    <property type="entry name" value="Ribo_hydro-like"/>
</dbReference>
<evidence type="ECO:0000259" key="2">
    <source>
        <dbReference type="Pfam" id="PF07632"/>
    </source>
</evidence>
<dbReference type="Gene3D" id="3.90.245.10">
    <property type="entry name" value="Ribonucleoside hydrolase-like"/>
    <property type="match status" value="1"/>
</dbReference>
<dbReference type="OrthoDB" id="9763933at2"/>
<dbReference type="Proteomes" id="UP000003452">
    <property type="component" value="Unassembled WGS sequence"/>
</dbReference>
<proteinExistence type="predicted"/>
<feature type="signal peptide" evidence="1">
    <location>
        <begin position="1"/>
        <end position="23"/>
    </location>
</feature>
<dbReference type="AlphaFoldDB" id="B5CWC1"/>
<dbReference type="HOGENOM" id="CLU_796094_0_0_10"/>
<keyword evidence="1" id="KW-0732">Signal</keyword>